<dbReference type="Proteomes" id="UP001159075">
    <property type="component" value="Unassembled WGS sequence"/>
</dbReference>
<dbReference type="Pfam" id="PF00890">
    <property type="entry name" value="FAD_binding_2"/>
    <property type="match status" value="1"/>
</dbReference>
<dbReference type="Gene3D" id="3.90.700.10">
    <property type="entry name" value="Succinate dehydrogenase/fumarate reductase flavoprotein, catalytic domain"/>
    <property type="match status" value="1"/>
</dbReference>
<evidence type="ECO:0000313" key="7">
    <source>
        <dbReference type="Proteomes" id="UP001159075"/>
    </source>
</evidence>
<dbReference type="EMBL" id="JAOTLW010000022">
    <property type="protein sequence ID" value="MDI5833437.1"/>
    <property type="molecule type" value="Genomic_DNA"/>
</dbReference>
<reference evidence="6 7" key="1">
    <citation type="submission" date="2022-09" db="EMBL/GenBank/DDBJ databases">
        <title>The outer-membrane cytochrome OmcA is essential for infection of Shewanella oneidensis by a zebrafish-associated bacteriophage.</title>
        <authorList>
            <person name="Grenfell A.W."/>
            <person name="Intile P."/>
            <person name="Mcfarlane J."/>
            <person name="Leung D."/>
            <person name="Abdalla K."/>
            <person name="Wold M."/>
            <person name="Kees E."/>
            <person name="Gralnick J."/>
        </authorList>
    </citation>
    <scope>NUCLEOTIDE SEQUENCE [LARGE SCALE GENOMIC DNA]</scope>
    <source>
        <strain evidence="6 7">NF-5</strain>
    </source>
</reference>
<proteinExistence type="predicted"/>
<dbReference type="RefSeq" id="WP_282679911.1">
    <property type="nucleotide sequence ID" value="NZ_JAOTLW010000022.1"/>
</dbReference>
<dbReference type="InterPro" id="IPR003953">
    <property type="entry name" value="FAD-dep_OxRdtase_2_FAD-bd"/>
</dbReference>
<keyword evidence="7" id="KW-1185">Reference proteome</keyword>
<keyword evidence="4" id="KW-0560">Oxidoreductase</keyword>
<evidence type="ECO:0000256" key="2">
    <source>
        <dbReference type="ARBA" id="ARBA00022630"/>
    </source>
</evidence>
<dbReference type="PROSITE" id="PS51318">
    <property type="entry name" value="TAT"/>
    <property type="match status" value="1"/>
</dbReference>
<protein>
    <submittedName>
        <fullName evidence="6">FAD-binding protein</fullName>
    </submittedName>
</protein>
<feature type="domain" description="FAD-dependent oxidoreductase 2 FAD-binding" evidence="5">
    <location>
        <begin position="91"/>
        <end position="530"/>
    </location>
</feature>
<accession>A0ABT6UG41</accession>
<dbReference type="Gene3D" id="3.50.50.60">
    <property type="entry name" value="FAD/NAD(P)-binding domain"/>
    <property type="match status" value="2"/>
</dbReference>
<comment type="caution">
    <text evidence="6">The sequence shown here is derived from an EMBL/GenBank/DDBJ whole genome shotgun (WGS) entry which is preliminary data.</text>
</comment>
<name>A0ABT6UG41_9GAMM</name>
<keyword evidence="2" id="KW-0285">Flavoprotein</keyword>
<dbReference type="PANTHER" id="PTHR43400">
    <property type="entry name" value="FUMARATE REDUCTASE"/>
    <property type="match status" value="1"/>
</dbReference>
<keyword evidence="3" id="KW-0274">FAD</keyword>
<evidence type="ECO:0000256" key="1">
    <source>
        <dbReference type="ARBA" id="ARBA00001974"/>
    </source>
</evidence>
<evidence type="ECO:0000256" key="4">
    <source>
        <dbReference type="ARBA" id="ARBA00023002"/>
    </source>
</evidence>
<evidence type="ECO:0000313" key="6">
    <source>
        <dbReference type="EMBL" id="MDI5833437.1"/>
    </source>
</evidence>
<sequence length="558" mass="60357">MSKDIEHEQQALDQYTAHALRNGISRRTFLTRAAIGTGSIAATALTGGMATAAETTTTEFGKSSDGSATLSFLPKPKDIAEKDIASTQTFDVVVVGAGAAGVPAALSAAENGAKVAVLQKQSIVVSQGNTGSGIDLANSDKAAVEAVVSKILKDNAHRPNPALIRKWAYNSGEGVSWVVRRAKEGGAQVVDLGSGPQYPTRGLSPYRLNYVTSFFGPKPYTTGDGMRDLAKVAEKEGVKFFFNMPAKQLIQDKAGNVTGVIAQSRDGKYHRYLANKGVILAAGDYQNNKEMCEYFIPDTRHFERKQHERTGDGFAMAYWAGGVIEPIGHTKILHDFDAGPASMCDMPFLSVNRKGERFVDETNEMCVMGNYLRDEYNAGYYSQIFDSNYMTGAANWPGKLVDPEGLKNYMPEDPSEKKGVFPSIINTYAANTIEELAEKLGCDPKIFAASIKRYNELCEVGRDDDFGKPANKLLPIVKPPFYGIRRRMRLTGVCSGMVVDTNSQALDADGKPIGGLFIIGNMAGGFYGGADYPMTVHGLSLGRCYTFGYLTGKYVAKL</sequence>
<dbReference type="InterPro" id="IPR027477">
    <property type="entry name" value="Succ_DH/fumarate_Rdtase_cat_sf"/>
</dbReference>
<organism evidence="6 7">
    <name type="scientific">Shewanella xiamenensis</name>
    <dbReference type="NCBI Taxonomy" id="332186"/>
    <lineage>
        <taxon>Bacteria</taxon>
        <taxon>Pseudomonadati</taxon>
        <taxon>Pseudomonadota</taxon>
        <taxon>Gammaproteobacteria</taxon>
        <taxon>Alteromonadales</taxon>
        <taxon>Shewanellaceae</taxon>
        <taxon>Shewanella</taxon>
    </lineage>
</organism>
<dbReference type="PANTHER" id="PTHR43400:SF10">
    <property type="entry name" value="3-OXOSTEROID 1-DEHYDROGENASE"/>
    <property type="match status" value="1"/>
</dbReference>
<gene>
    <name evidence="6" type="ORF">ODY93_17780</name>
</gene>
<dbReference type="InterPro" id="IPR006311">
    <property type="entry name" value="TAT_signal"/>
</dbReference>
<comment type="cofactor">
    <cofactor evidence="1">
        <name>FAD</name>
        <dbReference type="ChEBI" id="CHEBI:57692"/>
    </cofactor>
</comment>
<dbReference type="SUPFAM" id="SSF56425">
    <property type="entry name" value="Succinate dehydrogenase/fumarate reductase flavoprotein, catalytic domain"/>
    <property type="match status" value="1"/>
</dbReference>
<dbReference type="SUPFAM" id="SSF51905">
    <property type="entry name" value="FAD/NAD(P)-binding domain"/>
    <property type="match status" value="1"/>
</dbReference>
<dbReference type="InterPro" id="IPR050315">
    <property type="entry name" value="FAD-oxidoreductase_2"/>
</dbReference>
<evidence type="ECO:0000256" key="3">
    <source>
        <dbReference type="ARBA" id="ARBA00022827"/>
    </source>
</evidence>
<dbReference type="InterPro" id="IPR036188">
    <property type="entry name" value="FAD/NAD-bd_sf"/>
</dbReference>
<evidence type="ECO:0000259" key="5">
    <source>
        <dbReference type="Pfam" id="PF00890"/>
    </source>
</evidence>